<dbReference type="SUPFAM" id="SSF52540">
    <property type="entry name" value="P-loop containing nucleoside triphosphate hydrolases"/>
    <property type="match status" value="1"/>
</dbReference>
<dbReference type="AlphaFoldDB" id="X5DYX3"/>
<keyword evidence="12" id="KW-1185">Reference proteome</keyword>
<dbReference type="Proteomes" id="UP000181981">
    <property type="component" value="Unassembled WGS sequence"/>
</dbReference>
<dbReference type="InterPro" id="IPR003724">
    <property type="entry name" value="CblAdoTrfase_CobA"/>
</dbReference>
<comment type="pathway">
    <text evidence="1">Cofactor biosynthesis; adenosylcobalamin biosynthesis; adenosylcobalamin from cob(II)yrinate a,c-diamide: step 2/7.</text>
</comment>
<dbReference type="Pfam" id="PF02572">
    <property type="entry name" value="CobA_CobO_BtuR"/>
    <property type="match status" value="1"/>
</dbReference>
<accession>X5DYX3</accession>
<dbReference type="EMBL" id="FOHT01000003">
    <property type="protein sequence ID" value="SES89960.1"/>
    <property type="molecule type" value="Genomic_DNA"/>
</dbReference>
<dbReference type="KEGG" id="dori:FH5T_07650"/>
<reference evidence="10 12" key="1">
    <citation type="submission" date="2014-03" db="EMBL/GenBank/DDBJ databases">
        <title>Complete genome sequence of a deeply braunched marine Bacteroidia bacterium Draconibacterium orientale type strain FH5T.</title>
        <authorList>
            <person name="Li X."/>
            <person name="Wang X."/>
            <person name="Xie Z."/>
            <person name="Du Z."/>
            <person name="Chen G."/>
        </authorList>
    </citation>
    <scope>NUCLEOTIDE SEQUENCE [LARGE SCALE GENOMIC DNA]</scope>
    <source>
        <strain evidence="10 12">FH5</strain>
    </source>
</reference>
<comment type="function">
    <text evidence="4">Required for both de novo synthesis of the corrin ring for the assimilation of exogenous corrinoids. Participates in the adenosylation of a variety of incomplete and complete corrinoids.</text>
</comment>
<dbReference type="GO" id="GO:0009236">
    <property type="term" value="P:cobalamin biosynthetic process"/>
    <property type="evidence" value="ECO:0007669"/>
    <property type="project" value="InterPro"/>
</dbReference>
<evidence type="ECO:0000313" key="11">
    <source>
        <dbReference type="EMBL" id="SES89960.1"/>
    </source>
</evidence>
<evidence type="ECO:0000256" key="7">
    <source>
        <dbReference type="ARBA" id="ARBA00033354"/>
    </source>
</evidence>
<dbReference type="HOGENOM" id="CLU_088595_2_0_10"/>
<dbReference type="Gene3D" id="3.40.50.300">
    <property type="entry name" value="P-loop containing nucleotide triphosphate hydrolases"/>
    <property type="match status" value="1"/>
</dbReference>
<proteinExistence type="inferred from homology"/>
<evidence type="ECO:0000313" key="10">
    <source>
        <dbReference type="EMBL" id="AHW59506.1"/>
    </source>
</evidence>
<evidence type="ECO:0000256" key="1">
    <source>
        <dbReference type="ARBA" id="ARBA00005121"/>
    </source>
</evidence>
<keyword evidence="11" id="KW-0808">Transferase</keyword>
<evidence type="ECO:0000313" key="12">
    <source>
        <dbReference type="Proteomes" id="UP000023772"/>
    </source>
</evidence>
<comment type="similarity">
    <text evidence="2">Belongs to the Cob(I)alamin adenosyltransferase family.</text>
</comment>
<dbReference type="InterPro" id="IPR027417">
    <property type="entry name" value="P-loop_NTPase"/>
</dbReference>
<dbReference type="PANTHER" id="PTHR46638:SF1">
    <property type="entry name" value="CORRINOID ADENOSYLTRANSFERASE"/>
    <property type="match status" value="1"/>
</dbReference>
<dbReference type="GO" id="GO:0008817">
    <property type="term" value="F:corrinoid adenosyltransferase activity"/>
    <property type="evidence" value="ECO:0007669"/>
    <property type="project" value="UniProtKB-EC"/>
</dbReference>
<dbReference type="EMBL" id="CP007451">
    <property type="protein sequence ID" value="AHW59506.1"/>
    <property type="molecule type" value="Genomic_DNA"/>
</dbReference>
<evidence type="ECO:0000313" key="13">
    <source>
        <dbReference type="Proteomes" id="UP000181981"/>
    </source>
</evidence>
<evidence type="ECO:0000256" key="2">
    <source>
        <dbReference type="ARBA" id="ARBA00007487"/>
    </source>
</evidence>
<evidence type="ECO:0000256" key="5">
    <source>
        <dbReference type="ARBA" id="ARBA00031529"/>
    </source>
</evidence>
<organism evidence="11 13">
    <name type="scientific">Draconibacterium orientale</name>
    <dbReference type="NCBI Taxonomy" id="1168034"/>
    <lineage>
        <taxon>Bacteria</taxon>
        <taxon>Pseudomonadati</taxon>
        <taxon>Bacteroidota</taxon>
        <taxon>Bacteroidia</taxon>
        <taxon>Marinilabiliales</taxon>
        <taxon>Prolixibacteraceae</taxon>
        <taxon>Draconibacterium</taxon>
    </lineage>
</organism>
<dbReference type="Proteomes" id="UP000023772">
    <property type="component" value="Chromosome"/>
</dbReference>
<sequence>MNKFLPDITIKQYGLGCFIVKNPTQKDIDAAQKGLAEVTEIIQSGQYDVVILDEANIALYYELFPVKSLLETIRKKPENTELIITGRYAPQEIIDIADLVTEMKEIKHYYQNGVNARKGIEF</sequence>
<evidence type="ECO:0000256" key="4">
    <source>
        <dbReference type="ARBA" id="ARBA00024929"/>
    </source>
</evidence>
<dbReference type="PANTHER" id="PTHR46638">
    <property type="entry name" value="CORRINOID ADENOSYLTRANSFERASE"/>
    <property type="match status" value="1"/>
</dbReference>
<dbReference type="eggNOG" id="COG2109">
    <property type="taxonomic scope" value="Bacteria"/>
</dbReference>
<comment type="catalytic activity">
    <reaction evidence="8">
        <text>2 cob(II)yrinate a,c diamide + reduced [electron-transfer flavoprotein] + 2 ATP = 2 adenosylcob(III)yrinate a,c-diamide + 2 triphosphate + oxidized [electron-transfer flavoprotein] + 3 H(+)</text>
        <dbReference type="Rhea" id="RHEA:11528"/>
        <dbReference type="Rhea" id="RHEA-COMP:10685"/>
        <dbReference type="Rhea" id="RHEA-COMP:10686"/>
        <dbReference type="ChEBI" id="CHEBI:15378"/>
        <dbReference type="ChEBI" id="CHEBI:18036"/>
        <dbReference type="ChEBI" id="CHEBI:30616"/>
        <dbReference type="ChEBI" id="CHEBI:57692"/>
        <dbReference type="ChEBI" id="CHEBI:58307"/>
        <dbReference type="ChEBI" id="CHEBI:58503"/>
        <dbReference type="ChEBI" id="CHEBI:58537"/>
        <dbReference type="EC" id="2.5.1.17"/>
    </reaction>
</comment>
<evidence type="ECO:0000256" key="9">
    <source>
        <dbReference type="ARBA" id="ARBA00048692"/>
    </source>
</evidence>
<dbReference type="GO" id="GO:0005524">
    <property type="term" value="F:ATP binding"/>
    <property type="evidence" value="ECO:0007669"/>
    <property type="project" value="InterPro"/>
</dbReference>
<dbReference type="EC" id="2.5.1.17" evidence="3"/>
<dbReference type="STRING" id="1168034.FH5T_07650"/>
<evidence type="ECO:0000256" key="3">
    <source>
        <dbReference type="ARBA" id="ARBA00012454"/>
    </source>
</evidence>
<name>X5DYX3_9BACT</name>
<comment type="catalytic activity">
    <reaction evidence="9">
        <text>2 cob(II)alamin + reduced [electron-transfer flavoprotein] + 2 ATP = 2 adenosylcob(III)alamin + 2 triphosphate + oxidized [electron-transfer flavoprotein] + 3 H(+)</text>
        <dbReference type="Rhea" id="RHEA:28671"/>
        <dbReference type="Rhea" id="RHEA-COMP:10685"/>
        <dbReference type="Rhea" id="RHEA-COMP:10686"/>
        <dbReference type="ChEBI" id="CHEBI:15378"/>
        <dbReference type="ChEBI" id="CHEBI:16304"/>
        <dbReference type="ChEBI" id="CHEBI:18036"/>
        <dbReference type="ChEBI" id="CHEBI:18408"/>
        <dbReference type="ChEBI" id="CHEBI:30616"/>
        <dbReference type="ChEBI" id="CHEBI:57692"/>
        <dbReference type="ChEBI" id="CHEBI:58307"/>
        <dbReference type="EC" id="2.5.1.17"/>
    </reaction>
</comment>
<evidence type="ECO:0000256" key="6">
    <source>
        <dbReference type="ARBA" id="ARBA00033334"/>
    </source>
</evidence>
<reference evidence="11 13" key="2">
    <citation type="submission" date="2016-10" db="EMBL/GenBank/DDBJ databases">
        <authorList>
            <person name="de Groot N.N."/>
        </authorList>
    </citation>
    <scope>NUCLEOTIDE SEQUENCE [LARGE SCALE GENOMIC DNA]</scope>
    <source>
        <strain evidence="11 13">DSM 25947</strain>
    </source>
</reference>
<evidence type="ECO:0000256" key="8">
    <source>
        <dbReference type="ARBA" id="ARBA00048555"/>
    </source>
</evidence>
<gene>
    <name evidence="10" type="ORF">FH5T_07650</name>
    <name evidence="11" type="ORF">SAMN05444285_10376</name>
</gene>
<protein>
    <recommendedName>
        <fullName evidence="3">corrinoid adenosyltransferase</fullName>
        <ecNumber evidence="3">2.5.1.17</ecNumber>
    </recommendedName>
    <alternativeName>
        <fullName evidence="5">Cob(II)alamin adenosyltransferase</fullName>
    </alternativeName>
    <alternativeName>
        <fullName evidence="7">Cob(II)yrinic acid a,c-diamide adenosyltransferase</fullName>
    </alternativeName>
    <alternativeName>
        <fullName evidence="6">Cobinamide/cobalamin adenosyltransferase</fullName>
    </alternativeName>
</protein>